<protein>
    <submittedName>
        <fullName evidence="1">Uncharacterized protein</fullName>
    </submittedName>
</protein>
<sequence>MKALLAAVDLNNVYIKAGRRCLDSCRTVKVGIQQAPSTLLIRQNRRLLEQEFTVLRQKIHRQVSLTCIDLIYQRKRERELMCRQGQTRQLAHDLVLRSLTKNEDLYSAALSSFVRETAVKLLQKQALIDQHRSMLVMLTGNQNVAFTDTIYPPILSKKMRLKHAKHLGRFDAEYGGWWSRFVLLRQLMDVDSTAIERTKSFRVLYREFKNGQYTTGEFMSQLVNRYRLIDAQMRTERDLYVAAIHLMSYTKEIAR</sequence>
<gene>
    <name evidence="1" type="ORF">J2I47_22355</name>
</gene>
<evidence type="ECO:0000313" key="2">
    <source>
        <dbReference type="Proteomes" id="UP000664034"/>
    </source>
</evidence>
<keyword evidence="2" id="KW-1185">Reference proteome</keyword>
<evidence type="ECO:0000313" key="1">
    <source>
        <dbReference type="EMBL" id="MBO0939312.1"/>
    </source>
</evidence>
<dbReference type="EMBL" id="JAFMYV010000013">
    <property type="protein sequence ID" value="MBO0939312.1"/>
    <property type="molecule type" value="Genomic_DNA"/>
</dbReference>
<organism evidence="1 2">
    <name type="scientific">Fibrella rubiginis</name>
    <dbReference type="NCBI Taxonomy" id="2817060"/>
    <lineage>
        <taxon>Bacteria</taxon>
        <taxon>Pseudomonadati</taxon>
        <taxon>Bacteroidota</taxon>
        <taxon>Cytophagia</taxon>
        <taxon>Cytophagales</taxon>
        <taxon>Spirosomataceae</taxon>
        <taxon>Fibrella</taxon>
    </lineage>
</organism>
<dbReference type="AlphaFoldDB" id="A0A939GHK9"/>
<accession>A0A939GHK9</accession>
<reference evidence="1" key="1">
    <citation type="submission" date="2021-03" db="EMBL/GenBank/DDBJ databases">
        <title>Fibrella sp. HMF5335 genome sequencing and assembly.</title>
        <authorList>
            <person name="Kang H."/>
            <person name="Kim H."/>
            <person name="Bae S."/>
            <person name="Joh K."/>
        </authorList>
    </citation>
    <scope>NUCLEOTIDE SEQUENCE</scope>
    <source>
        <strain evidence="1">HMF5335</strain>
    </source>
</reference>
<name>A0A939GHK9_9BACT</name>
<comment type="caution">
    <text evidence="1">The sequence shown here is derived from an EMBL/GenBank/DDBJ whole genome shotgun (WGS) entry which is preliminary data.</text>
</comment>
<proteinExistence type="predicted"/>
<dbReference type="Proteomes" id="UP000664034">
    <property type="component" value="Unassembled WGS sequence"/>
</dbReference>
<dbReference type="RefSeq" id="WP_207366838.1">
    <property type="nucleotide sequence ID" value="NZ_JAFMYV010000013.1"/>
</dbReference>